<organism evidence="6 7">
    <name type="scientific">Eutypa lata (strain UCR-EL1)</name>
    <name type="common">Grapevine dieback disease fungus</name>
    <name type="synonym">Eutypa armeniacae</name>
    <dbReference type="NCBI Taxonomy" id="1287681"/>
    <lineage>
        <taxon>Eukaryota</taxon>
        <taxon>Fungi</taxon>
        <taxon>Dikarya</taxon>
        <taxon>Ascomycota</taxon>
        <taxon>Pezizomycotina</taxon>
        <taxon>Sordariomycetes</taxon>
        <taxon>Xylariomycetidae</taxon>
        <taxon>Xylariales</taxon>
        <taxon>Diatrypaceae</taxon>
        <taxon>Eutypa</taxon>
    </lineage>
</organism>
<evidence type="ECO:0000259" key="4">
    <source>
        <dbReference type="PROSITE" id="PS00497"/>
    </source>
</evidence>
<dbReference type="InterPro" id="IPR008922">
    <property type="entry name" value="Di-copper_centre_dom_sf"/>
</dbReference>
<feature type="domain" description="Tyrosinase copper-binding" evidence="5">
    <location>
        <begin position="235"/>
        <end position="246"/>
    </location>
</feature>
<dbReference type="eggNOG" id="ENOG502S31Y">
    <property type="taxonomic scope" value="Eukaryota"/>
</dbReference>
<evidence type="ECO:0000259" key="5">
    <source>
        <dbReference type="PROSITE" id="PS00498"/>
    </source>
</evidence>
<gene>
    <name evidence="6" type="ORF">UCREL1_9820</name>
</gene>
<dbReference type="EMBL" id="KB707255">
    <property type="protein sequence ID" value="EMR63231.1"/>
    <property type="molecule type" value="Genomic_DNA"/>
</dbReference>
<accession>M7T064</accession>
<keyword evidence="2" id="KW-0186">Copper</keyword>
<dbReference type="HOGENOM" id="CLU_035914_2_0_1"/>
<dbReference type="PANTHER" id="PTHR11474">
    <property type="entry name" value="TYROSINASE FAMILY MEMBER"/>
    <property type="match status" value="1"/>
</dbReference>
<evidence type="ECO:0000256" key="2">
    <source>
        <dbReference type="ARBA" id="ARBA00023008"/>
    </source>
</evidence>
<dbReference type="Gene3D" id="1.10.1280.10">
    <property type="entry name" value="Di-copper center containing domain from catechol oxidase"/>
    <property type="match status" value="1"/>
</dbReference>
<evidence type="ECO:0000256" key="3">
    <source>
        <dbReference type="SAM" id="SignalP"/>
    </source>
</evidence>
<dbReference type="Pfam" id="PF00264">
    <property type="entry name" value="Tyrosinase"/>
    <property type="match status" value="1"/>
</dbReference>
<evidence type="ECO:0000313" key="6">
    <source>
        <dbReference type="EMBL" id="EMR63231.1"/>
    </source>
</evidence>
<dbReference type="InterPro" id="IPR002227">
    <property type="entry name" value="Tyrosinase_Cu-bd"/>
</dbReference>
<dbReference type="PRINTS" id="PR00092">
    <property type="entry name" value="TYROSINASE"/>
</dbReference>
<proteinExistence type="predicted"/>
<dbReference type="OrthoDB" id="6132182at2759"/>
<dbReference type="SUPFAM" id="SSF48056">
    <property type="entry name" value="Di-copper centre-containing domain"/>
    <property type="match status" value="1"/>
</dbReference>
<protein>
    <submittedName>
        <fullName evidence="6">Putative amino acid transporter protein</fullName>
    </submittedName>
</protein>
<keyword evidence="3" id="KW-0732">Signal</keyword>
<sequence length="359" mass="39159">MLLSTSLKTVLLLGVQEVLSSPTPELRTAECSTKYQRKSWTALTSDEKSEYIQAELCLMSAPAQSGVPGAITRWDELQYSHIAQASYIHGVGAFLPFHRYYMTVHESLMRTECGYTGPMAYWDEAGDIGNLLTSDIFDLELGFGGNGTASGRCISDGPFVNLTLHYNEDLTVTDYCVSRNINERSFSGADQANVDSCLAESTFLETWNCLEGRPHGAGHGGVSGTMINPLLSPGDPIFFLHHTYLDKLWWEWQSQDLSQRLTEIGGNNTRQRFGGGGPPGFFDLEFPGEEDQVFPPGNGSGFPGGGLDQAPNPAFVDYFNDGGNTTTLNHTLWSANILVNATIADVMDIGGSFICAEYV</sequence>
<name>M7T064_EUTLA</name>
<evidence type="ECO:0000313" key="7">
    <source>
        <dbReference type="Proteomes" id="UP000012174"/>
    </source>
</evidence>
<evidence type="ECO:0000256" key="1">
    <source>
        <dbReference type="ARBA" id="ARBA00022723"/>
    </source>
</evidence>
<dbReference type="PROSITE" id="PS00498">
    <property type="entry name" value="TYROSINASE_2"/>
    <property type="match status" value="1"/>
</dbReference>
<dbReference type="STRING" id="1287681.M7T064"/>
<feature type="chain" id="PRO_5004085301" evidence="3">
    <location>
        <begin position="21"/>
        <end position="359"/>
    </location>
</feature>
<dbReference type="PANTHER" id="PTHR11474:SF126">
    <property type="entry name" value="TYROSINASE-LIKE PROTEIN TYR-1-RELATED"/>
    <property type="match status" value="1"/>
</dbReference>
<feature type="domain" description="Tyrosinase copper-binding" evidence="4">
    <location>
        <begin position="89"/>
        <end position="106"/>
    </location>
</feature>
<dbReference type="GO" id="GO:0016491">
    <property type="term" value="F:oxidoreductase activity"/>
    <property type="evidence" value="ECO:0007669"/>
    <property type="project" value="InterPro"/>
</dbReference>
<dbReference type="AlphaFoldDB" id="M7T064"/>
<dbReference type="KEGG" id="ela:UCREL1_9820"/>
<dbReference type="PROSITE" id="PS00497">
    <property type="entry name" value="TYROSINASE_1"/>
    <property type="match status" value="1"/>
</dbReference>
<dbReference type="GO" id="GO:0046872">
    <property type="term" value="F:metal ion binding"/>
    <property type="evidence" value="ECO:0007669"/>
    <property type="project" value="UniProtKB-KW"/>
</dbReference>
<dbReference type="Proteomes" id="UP000012174">
    <property type="component" value="Unassembled WGS sequence"/>
</dbReference>
<dbReference type="InterPro" id="IPR050316">
    <property type="entry name" value="Tyrosinase/Hemocyanin"/>
</dbReference>
<keyword evidence="7" id="KW-1185">Reference proteome</keyword>
<dbReference type="OMA" id="RRDECTS"/>
<feature type="signal peptide" evidence="3">
    <location>
        <begin position="1"/>
        <end position="20"/>
    </location>
</feature>
<reference evidence="7" key="1">
    <citation type="journal article" date="2013" name="Genome Announc.">
        <title>Draft genome sequence of the grapevine dieback fungus Eutypa lata UCR-EL1.</title>
        <authorList>
            <person name="Blanco-Ulate B."/>
            <person name="Rolshausen P.E."/>
            <person name="Cantu D."/>
        </authorList>
    </citation>
    <scope>NUCLEOTIDE SEQUENCE [LARGE SCALE GENOMIC DNA]</scope>
    <source>
        <strain evidence="7">UCR-EL1</strain>
    </source>
</reference>
<keyword evidence="1" id="KW-0479">Metal-binding</keyword>